<feature type="transmembrane region" description="Helical" evidence="2">
    <location>
        <begin position="147"/>
        <end position="166"/>
    </location>
</feature>
<feature type="transmembrane region" description="Helical" evidence="2">
    <location>
        <begin position="279"/>
        <end position="303"/>
    </location>
</feature>
<keyword evidence="2" id="KW-0472">Membrane</keyword>
<comment type="caution">
    <text evidence="3">The sequence shown here is derived from an EMBL/GenBank/DDBJ whole genome shotgun (WGS) entry which is preliminary data.</text>
</comment>
<feature type="compositionally biased region" description="Low complexity" evidence="1">
    <location>
        <begin position="201"/>
        <end position="215"/>
    </location>
</feature>
<organism evidence="3">
    <name type="scientific">Schlesneria paludicola</name>
    <dbReference type="NCBI Taxonomy" id="360056"/>
    <lineage>
        <taxon>Bacteria</taxon>
        <taxon>Pseudomonadati</taxon>
        <taxon>Planctomycetota</taxon>
        <taxon>Planctomycetia</taxon>
        <taxon>Planctomycetales</taxon>
        <taxon>Planctomycetaceae</taxon>
        <taxon>Schlesneria</taxon>
    </lineage>
</organism>
<sequence length="1112" mass="120662">MRIVARRLLAGWSSPVAGAVTTGVTVGLAGVTVVQQTILQFGLDPGLTTGLLAGVCCGVWLGSRRGNSARDEGARWDAVYLAALIGIWPFWLSTLMEGVGWLPSAVWDWPYTTELVGFLAGLASLSFPAAIGWRLLSAAERGLSPKWGGVVWGSVTAGMLLHATLLAPQWGLWIPAGIGAGLLALRAVLWTSEVQNAEVRNSAGRNSAGRNAAGRESAGRESVARKLAGTLHVVHMSDSAPIRLGVDHLFAAAASAPREAEVAEAELLRGSNSDADSDWMGWLLSLTAGLLTCALTGLLSGLWPVSATLWHVPWGAVMAGMALGSVSRQSSRLTAALVMAGLAALGLAGGRLLTDWSLWLNATLTSAWGLEFGRILTQGALLVPCGWAWARSARGTRGVTPVRLACWGLGVVIAGCLANGLASLLLAAVLGVTAAVVQLAGMPWIQSRPRWLLTAGLSAGVLLASMVGWRTWNPARPARLLFSTHLLLAARSGWDSRLLSHLDDQRLLTTARGRQGLWTVWQARGGEVQLRANGIPHGTLTTAPAWSPQYAPEVLPIAWPLVLVEPPARVLLLGARSGAALQAALVFPIREVVCVEPDAAVIDLIRGPLARACGHDPFADDRCRWVRQPESWLAPWSGERFDVIVSQPATAALQACAEEFTAEFYQRAARRLSAEGVFCQRVASVDFGPEILLTAAAALQTALPETACLEVGVGEYLLLGAWRPEALVRPDLPQRLEAPHVAALLARCQWDWSLGLNVPAVDRAALAEAAHELHIATNTAAMGRLPFRAARELLRWGPKIQEMAQLMTRPRGTAPVYPLPDRSGSPRPLVDDQPRQSRYLEWLGPEGEQPFVFRRLSEVVAQLQLVKTFPDTHWWEYRRELREQLQKHPRSGLSQVRHTTEWHPEDQQRKAYFEALGAATQQAQPDAERLAAVEALLEPYDPLLTLFAHQELAELYARGQTDPARELQHRLHVIYYAPSHDASVRNVVAAIDLVVRAPQAVPDAVQRFDVLNGLLQTLRARWEARNQRPPKAAKVTLQEIERSLLSVERGVATLQLLAGAAGYSADDWSARQSVLERLLLSPFRSYRDELRLRLKQNEQATRALLHKAAAEN</sequence>
<dbReference type="AlphaFoldDB" id="A0A7C4LMB7"/>
<keyword evidence="2" id="KW-0812">Transmembrane</keyword>
<feature type="region of interest" description="Disordered" evidence="1">
    <location>
        <begin position="811"/>
        <end position="832"/>
    </location>
</feature>
<proteinExistence type="predicted"/>
<evidence type="ECO:0000313" key="3">
    <source>
        <dbReference type="EMBL" id="HGT39159.1"/>
    </source>
</evidence>
<feature type="transmembrane region" description="Helical" evidence="2">
    <location>
        <begin position="172"/>
        <end position="190"/>
    </location>
</feature>
<dbReference type="Pfam" id="PF01564">
    <property type="entry name" value="Spermine_synth"/>
    <property type="match status" value="1"/>
</dbReference>
<dbReference type="InterPro" id="IPR029063">
    <property type="entry name" value="SAM-dependent_MTases_sf"/>
</dbReference>
<keyword evidence="2" id="KW-1133">Transmembrane helix</keyword>
<evidence type="ECO:0008006" key="4">
    <source>
        <dbReference type="Google" id="ProtNLM"/>
    </source>
</evidence>
<feature type="transmembrane region" description="Helical" evidence="2">
    <location>
        <begin position="309"/>
        <end position="326"/>
    </location>
</feature>
<feature type="transmembrane region" description="Helical" evidence="2">
    <location>
        <begin position="452"/>
        <end position="472"/>
    </location>
</feature>
<reference evidence="3" key="1">
    <citation type="journal article" date="2020" name="mSystems">
        <title>Genome- and Community-Level Interaction Insights into Carbon Utilization and Element Cycling Functions of Hydrothermarchaeota in Hydrothermal Sediment.</title>
        <authorList>
            <person name="Zhou Z."/>
            <person name="Liu Y."/>
            <person name="Xu W."/>
            <person name="Pan J."/>
            <person name="Luo Z.H."/>
            <person name="Li M."/>
        </authorList>
    </citation>
    <scope>NUCLEOTIDE SEQUENCE [LARGE SCALE GENOMIC DNA]</scope>
    <source>
        <strain evidence="3">SpSt-508</strain>
    </source>
</reference>
<feature type="region of interest" description="Disordered" evidence="1">
    <location>
        <begin position="201"/>
        <end position="221"/>
    </location>
</feature>
<feature type="transmembrane region" description="Helical" evidence="2">
    <location>
        <begin position="333"/>
        <end position="352"/>
    </location>
</feature>
<name>A0A7C4LMB7_9PLAN</name>
<accession>A0A7C4LMB7</accession>
<dbReference type="SUPFAM" id="SSF53335">
    <property type="entry name" value="S-adenosyl-L-methionine-dependent methyltransferases"/>
    <property type="match status" value="1"/>
</dbReference>
<dbReference type="CDD" id="cd02440">
    <property type="entry name" value="AdoMet_MTases"/>
    <property type="match status" value="1"/>
</dbReference>
<evidence type="ECO:0000256" key="1">
    <source>
        <dbReference type="SAM" id="MobiDB-lite"/>
    </source>
</evidence>
<gene>
    <name evidence="3" type="ORF">ENS64_07830</name>
</gene>
<protein>
    <recommendedName>
        <fullName evidence="4">PABS domain-containing protein</fullName>
    </recommendedName>
</protein>
<feature type="transmembrane region" description="Helical" evidence="2">
    <location>
        <begin position="12"/>
        <end position="34"/>
    </location>
</feature>
<feature type="transmembrane region" description="Helical" evidence="2">
    <location>
        <begin position="74"/>
        <end position="95"/>
    </location>
</feature>
<dbReference type="EMBL" id="DSVQ01000012">
    <property type="protein sequence ID" value="HGT39159.1"/>
    <property type="molecule type" value="Genomic_DNA"/>
</dbReference>
<feature type="transmembrane region" description="Helical" evidence="2">
    <location>
        <begin position="402"/>
        <end position="421"/>
    </location>
</feature>
<feature type="transmembrane region" description="Helical" evidence="2">
    <location>
        <begin position="115"/>
        <end position="135"/>
    </location>
</feature>
<evidence type="ECO:0000256" key="2">
    <source>
        <dbReference type="SAM" id="Phobius"/>
    </source>
</evidence>
<feature type="transmembrane region" description="Helical" evidence="2">
    <location>
        <begin position="46"/>
        <end position="62"/>
    </location>
</feature>
<dbReference type="Gene3D" id="3.40.50.150">
    <property type="entry name" value="Vaccinia Virus protein VP39"/>
    <property type="match status" value="1"/>
</dbReference>